<evidence type="ECO:0000313" key="3">
    <source>
        <dbReference type="EMBL" id="MBB5634478.1"/>
    </source>
</evidence>
<dbReference type="InterPro" id="IPR023809">
    <property type="entry name" value="Thiopep_bacteriocin_synth_dom"/>
</dbReference>
<dbReference type="AlphaFoldDB" id="A0A7W9DX44"/>
<organism evidence="3 4">
    <name type="scientific">Pedobacter cryoconitis</name>
    <dbReference type="NCBI Taxonomy" id="188932"/>
    <lineage>
        <taxon>Bacteria</taxon>
        <taxon>Pseudomonadati</taxon>
        <taxon>Bacteroidota</taxon>
        <taxon>Sphingobacteriia</taxon>
        <taxon>Sphingobacteriales</taxon>
        <taxon>Sphingobacteriaceae</taxon>
        <taxon>Pedobacter</taxon>
    </lineage>
</organism>
<evidence type="ECO:0000259" key="1">
    <source>
        <dbReference type="Pfam" id="PF04738"/>
    </source>
</evidence>
<dbReference type="InterPro" id="IPR006827">
    <property type="entry name" value="Lant_deHydtase_N"/>
</dbReference>
<reference evidence="3 4" key="1">
    <citation type="submission" date="2020-08" db="EMBL/GenBank/DDBJ databases">
        <title>Genomic Encyclopedia of Type Strains, Phase IV (KMG-V): Genome sequencing to study the core and pangenomes of soil and plant-associated prokaryotes.</title>
        <authorList>
            <person name="Whitman W."/>
        </authorList>
    </citation>
    <scope>NUCLEOTIDE SEQUENCE [LARGE SCALE GENOMIC DNA]</scope>
    <source>
        <strain evidence="3 4">S3M1</strain>
    </source>
</reference>
<comment type="caution">
    <text evidence="3">The sequence shown here is derived from an EMBL/GenBank/DDBJ whole genome shotgun (WGS) entry which is preliminary data.</text>
</comment>
<accession>A0A7W9DX44</accession>
<dbReference type="Pfam" id="PF14028">
    <property type="entry name" value="Lant_dehydr_C"/>
    <property type="match status" value="1"/>
</dbReference>
<feature type="domain" description="Thiopeptide-type bacteriocin biosynthesis" evidence="2">
    <location>
        <begin position="759"/>
        <end position="1022"/>
    </location>
</feature>
<sequence length="1038" mass="119589">MIEHYSICQKLVVRVARLPFKTSFGEKDILNLLHDEQFLEALYLASNSLYKTYQKWKQGKLNSVQTEKLLNTVTKYYVRMMSRSTPFGLFAGCSTVDIDTANGHDHVILNQQISRKTRLDMGFFKCLSDYITSLPYVSGHIKYHTNSSAYLLGEEIRYLEYKYVDGKRIYELSSIQKNPYLLKVLDLCRNQSYTLSALVPVILDEYLDTASVEAFIAELIEIQFLVDEFEPAITGQDPMLSLIEKIKTLVLEDPGNTEMLKLRNWLIGLNHYISLLNKESGSVSDYEHVISIFNERVVYDTEKEPNKFQVDYAAHFSGAISSSFEESLLEAANVISVFTATAENSFLQSFKNKFTDRYGDLQVPLLEALDVDYGIGYKTSSGDSLVSEIVDGLSLGRTTEQKQDFSWNNAQKFLFAKWKKAYQENSPQLEITEDEISGLLQDRAKNNYPQSFSILFRSVKAQMVIESIGGSSAVNLIGRFTAADPNIYSLAEEIVNAEEQNNRDIVFCEIVHLPQDRVANILMHPPLLKHEIPYLSQSTAEEGKTLYLSDLLLSVENDRIILRHKDLQHELIPRLSNAHNFSKDSLPLYNFLADLQTQGVQDSIHFSWDDLLPDLGFYPRVVYKNVIIYPSTWKVFKKQYAQLSSTANHELSEVLVAFAAHLQLPPLFLLKDGDNELLVDIHNIYTVHAFISAIKNRDSIILREFIFDERSSPVKDNEGNGFYNQMILSVINKERALPHTLSAETVNLIQNEFSLGSEWLYYKFYCGEKTSDTILLQAISLLVDELGKNEWIDQWFFIRYKDPNNHLRVRFHLKHVQHLGAVISVIQKHICFFQQEKYIWNTQTETYKRELKRYGYQLIYPSEEAFYQDSKYVLRILEEVADQEDELLKLMACVKGAADMLNCFGLSVEDKIAITGEMRDAYFKEFNGLKKTKQELDSKYRTLRPEIEAFFKQSRLTDAPLHLVLNERFAALNAAFDNISWSGKLADRNNFITSHIHMFVNRLFNSNQRKIELVVYELLTKFLSAENKRVQSPLVQVL</sequence>
<evidence type="ECO:0000259" key="2">
    <source>
        <dbReference type="Pfam" id="PF14028"/>
    </source>
</evidence>
<protein>
    <submittedName>
        <fullName evidence="3">Thiopeptide-type bacteriocin biosynthesis protein</fullName>
    </submittedName>
</protein>
<dbReference type="Pfam" id="PF04738">
    <property type="entry name" value="Lant_dehydr_N"/>
    <property type="match status" value="1"/>
</dbReference>
<proteinExistence type="predicted"/>
<dbReference type="NCBIfam" id="TIGR03891">
    <property type="entry name" value="thiopep_ocin"/>
    <property type="match status" value="1"/>
</dbReference>
<dbReference type="RefSeq" id="WP_183878323.1">
    <property type="nucleotide sequence ID" value="NZ_JACHCE010000001.1"/>
</dbReference>
<dbReference type="EMBL" id="JACHCE010000001">
    <property type="protein sequence ID" value="MBB5634478.1"/>
    <property type="molecule type" value="Genomic_DNA"/>
</dbReference>
<evidence type="ECO:0000313" key="4">
    <source>
        <dbReference type="Proteomes" id="UP000537204"/>
    </source>
</evidence>
<dbReference type="Proteomes" id="UP000537204">
    <property type="component" value="Unassembled WGS sequence"/>
</dbReference>
<gene>
    <name evidence="3" type="ORF">HDE68_000363</name>
</gene>
<feature type="domain" description="Lantibiotic dehydratase N-terminal" evidence="1">
    <location>
        <begin position="35"/>
        <end position="684"/>
    </location>
</feature>
<name>A0A7W9DX44_9SPHI</name>